<name>A0A5N6VUE0_9EURO</name>
<evidence type="ECO:0000256" key="1">
    <source>
        <dbReference type="SAM" id="SignalP"/>
    </source>
</evidence>
<sequence>MVQLNGLVIQHLLTLLSRSLPSVGGPRYYAACAQLPWFSPFQFRPLSIAFHRAPWCNTARASHPKLLFNLRTVFSGFHRLLLFRFCHAAKASEWQPTPEIADQPKGCYFLL</sequence>
<feature type="chain" id="PRO_5024897989" description="Secreted protein" evidence="1">
    <location>
        <begin position="20"/>
        <end position="111"/>
    </location>
</feature>
<evidence type="ECO:0000313" key="2">
    <source>
        <dbReference type="EMBL" id="KAE8311972.1"/>
    </source>
</evidence>
<evidence type="ECO:0008006" key="4">
    <source>
        <dbReference type="Google" id="ProtNLM"/>
    </source>
</evidence>
<proteinExistence type="predicted"/>
<keyword evidence="1" id="KW-0732">Signal</keyword>
<reference evidence="3" key="1">
    <citation type="submission" date="2019-04" db="EMBL/GenBank/DDBJ databases">
        <title>Friends and foes A comparative genomics studyof 23 Aspergillus species from section Flavi.</title>
        <authorList>
            <consortium name="DOE Joint Genome Institute"/>
            <person name="Kjaerbolling I."/>
            <person name="Vesth T."/>
            <person name="Frisvad J.C."/>
            <person name="Nybo J.L."/>
            <person name="Theobald S."/>
            <person name="Kildgaard S."/>
            <person name="Isbrandt T."/>
            <person name="Kuo A."/>
            <person name="Sato A."/>
            <person name="Lyhne E.K."/>
            <person name="Kogle M.E."/>
            <person name="Wiebenga A."/>
            <person name="Kun R.S."/>
            <person name="Lubbers R.J."/>
            <person name="Makela M.R."/>
            <person name="Barry K."/>
            <person name="Chovatia M."/>
            <person name="Clum A."/>
            <person name="Daum C."/>
            <person name="Haridas S."/>
            <person name="He G."/>
            <person name="LaButti K."/>
            <person name="Lipzen A."/>
            <person name="Mondo S."/>
            <person name="Riley R."/>
            <person name="Salamov A."/>
            <person name="Simmons B.A."/>
            <person name="Magnuson J.K."/>
            <person name="Henrissat B."/>
            <person name="Mortensen U.H."/>
            <person name="Larsen T.O."/>
            <person name="Devries R.P."/>
            <person name="Grigoriev I.V."/>
            <person name="Machida M."/>
            <person name="Baker S.E."/>
            <person name="Andersen M.R."/>
        </authorList>
    </citation>
    <scope>NUCLEOTIDE SEQUENCE [LARGE SCALE GENOMIC DNA]</scope>
    <source>
        <strain evidence="3">CBS 130015</strain>
    </source>
</reference>
<organism evidence="2 3">
    <name type="scientific">Aspergillus transmontanensis</name>
    <dbReference type="NCBI Taxonomy" id="1034304"/>
    <lineage>
        <taxon>Eukaryota</taxon>
        <taxon>Fungi</taxon>
        <taxon>Dikarya</taxon>
        <taxon>Ascomycota</taxon>
        <taxon>Pezizomycotina</taxon>
        <taxon>Eurotiomycetes</taxon>
        <taxon>Eurotiomycetidae</taxon>
        <taxon>Eurotiales</taxon>
        <taxon>Aspergillaceae</taxon>
        <taxon>Aspergillus</taxon>
        <taxon>Aspergillus subgen. Circumdati</taxon>
    </lineage>
</organism>
<dbReference type="AlphaFoldDB" id="A0A5N6VUE0"/>
<protein>
    <recommendedName>
        <fullName evidence="4">Secreted protein</fullName>
    </recommendedName>
</protein>
<dbReference type="EMBL" id="ML738337">
    <property type="protein sequence ID" value="KAE8311972.1"/>
    <property type="molecule type" value="Genomic_DNA"/>
</dbReference>
<keyword evidence="3" id="KW-1185">Reference proteome</keyword>
<evidence type="ECO:0000313" key="3">
    <source>
        <dbReference type="Proteomes" id="UP000325433"/>
    </source>
</evidence>
<dbReference type="Proteomes" id="UP000325433">
    <property type="component" value="Unassembled WGS sequence"/>
</dbReference>
<feature type="signal peptide" evidence="1">
    <location>
        <begin position="1"/>
        <end position="19"/>
    </location>
</feature>
<gene>
    <name evidence="2" type="ORF">BDV41DRAFT_309448</name>
</gene>
<accession>A0A5N6VUE0</accession>